<dbReference type="GO" id="GO:0043190">
    <property type="term" value="C:ATP-binding cassette (ABC) transporter complex"/>
    <property type="evidence" value="ECO:0007669"/>
    <property type="project" value="InterPro"/>
</dbReference>
<evidence type="ECO:0000256" key="5">
    <source>
        <dbReference type="RuleBase" id="RU361157"/>
    </source>
</evidence>
<evidence type="ECO:0000256" key="1">
    <source>
        <dbReference type="ARBA" id="ARBA00004141"/>
    </source>
</evidence>
<feature type="transmembrane region" description="Helical" evidence="5">
    <location>
        <begin position="76"/>
        <end position="98"/>
    </location>
</feature>
<evidence type="ECO:0000256" key="3">
    <source>
        <dbReference type="ARBA" id="ARBA00022989"/>
    </source>
</evidence>
<feature type="transmembrane region" description="Helical" evidence="5">
    <location>
        <begin position="184"/>
        <end position="203"/>
    </location>
</feature>
<comment type="subcellular location">
    <subcellularLocation>
        <location evidence="5">Cell membrane</location>
        <topology evidence="5">Multi-pass membrane protein</topology>
    </subcellularLocation>
    <subcellularLocation>
        <location evidence="1">Membrane</location>
        <topology evidence="1">Multi-pass membrane protein</topology>
    </subcellularLocation>
</comment>
<keyword evidence="8" id="KW-1185">Reference proteome</keyword>
<keyword evidence="5" id="KW-0813">Transport</keyword>
<dbReference type="GO" id="GO:0140359">
    <property type="term" value="F:ABC-type transporter activity"/>
    <property type="evidence" value="ECO:0007669"/>
    <property type="project" value="InterPro"/>
</dbReference>
<dbReference type="RefSeq" id="WP_089406689.1">
    <property type="nucleotide sequence ID" value="NZ_FZOU01000001.1"/>
</dbReference>
<gene>
    <name evidence="7" type="ORF">SAMN05421770_101386</name>
</gene>
<dbReference type="PIRSF" id="PIRSF006648">
    <property type="entry name" value="DrrB"/>
    <property type="match status" value="1"/>
</dbReference>
<name>A0A239DBB7_9BACT</name>
<dbReference type="PANTHER" id="PTHR43229">
    <property type="entry name" value="NODULATION PROTEIN J"/>
    <property type="match status" value="1"/>
</dbReference>
<evidence type="ECO:0000256" key="2">
    <source>
        <dbReference type="ARBA" id="ARBA00022692"/>
    </source>
</evidence>
<keyword evidence="2 5" id="KW-0812">Transmembrane</keyword>
<protein>
    <recommendedName>
        <fullName evidence="5">Transport permease protein</fullName>
    </recommendedName>
</protein>
<evidence type="ECO:0000313" key="8">
    <source>
        <dbReference type="Proteomes" id="UP000198356"/>
    </source>
</evidence>
<dbReference type="PRINTS" id="PR00164">
    <property type="entry name" value="ABC2TRNSPORT"/>
</dbReference>
<feature type="domain" description="ABC transmembrane type-2" evidence="6">
    <location>
        <begin position="41"/>
        <end position="267"/>
    </location>
</feature>
<keyword evidence="5" id="KW-1003">Cell membrane</keyword>
<feature type="transmembrane region" description="Helical" evidence="5">
    <location>
        <begin position="157"/>
        <end position="177"/>
    </location>
</feature>
<dbReference type="InterPro" id="IPR047817">
    <property type="entry name" value="ABC2_TM_bact-type"/>
</dbReference>
<comment type="similarity">
    <text evidence="5">Belongs to the ABC-2 integral membrane protein family.</text>
</comment>
<dbReference type="OrthoDB" id="63188at2"/>
<accession>A0A239DBB7</accession>
<evidence type="ECO:0000256" key="4">
    <source>
        <dbReference type="ARBA" id="ARBA00023136"/>
    </source>
</evidence>
<feature type="transmembrane region" description="Helical" evidence="5">
    <location>
        <begin position="246"/>
        <end position="264"/>
    </location>
</feature>
<dbReference type="InterPro" id="IPR000412">
    <property type="entry name" value="ABC_2_transport"/>
</dbReference>
<feature type="transmembrane region" description="Helical" evidence="5">
    <location>
        <begin position="119"/>
        <end position="145"/>
    </location>
</feature>
<keyword evidence="3 5" id="KW-1133">Transmembrane helix</keyword>
<dbReference type="PANTHER" id="PTHR43229:SF2">
    <property type="entry name" value="NODULATION PROTEIN J"/>
    <property type="match status" value="1"/>
</dbReference>
<dbReference type="Proteomes" id="UP000198356">
    <property type="component" value="Unassembled WGS sequence"/>
</dbReference>
<evidence type="ECO:0000259" key="6">
    <source>
        <dbReference type="PROSITE" id="PS51012"/>
    </source>
</evidence>
<dbReference type="InterPro" id="IPR051784">
    <property type="entry name" value="Nod_factor_ABC_transporter"/>
</dbReference>
<keyword evidence="4 5" id="KW-0472">Membrane</keyword>
<dbReference type="Pfam" id="PF01061">
    <property type="entry name" value="ABC2_membrane"/>
    <property type="match status" value="1"/>
</dbReference>
<reference evidence="7 8" key="1">
    <citation type="submission" date="2017-06" db="EMBL/GenBank/DDBJ databases">
        <authorList>
            <person name="Kim H.J."/>
            <person name="Triplett B.A."/>
        </authorList>
    </citation>
    <scope>NUCLEOTIDE SEQUENCE [LARGE SCALE GENOMIC DNA]</scope>
    <source>
        <strain evidence="7 8">DSM 18704</strain>
    </source>
</reference>
<evidence type="ECO:0000313" key="7">
    <source>
        <dbReference type="EMBL" id="SNS29696.1"/>
    </source>
</evidence>
<sequence>MATTAVTYSLQPQTKRPLARTVAIFAKETKYEFLKLLRARSFSVSTIGFPVMFYCLFGIVNKHAYSGAVHLAKYELAGYACFGLIGSALFGVGVGMANERMQGWLELKQASPMPAPAYLFAKAATAMAFGVLILSILCALGMLFGDVTLSVTEFARMLLTTLLGSIPFAAMGMLLGLTMPSSAAIGIVNLIYLPLSYASGLWIPLRLLPHWVQKIAPWSPMYHLTQLMQNSFGQGYTEAGSMAGHAAWLAVFTLVMLGGGWAVFQRAEKNA</sequence>
<feature type="transmembrane region" description="Helical" evidence="5">
    <location>
        <begin position="42"/>
        <end position="64"/>
    </location>
</feature>
<dbReference type="AlphaFoldDB" id="A0A239DBB7"/>
<dbReference type="PROSITE" id="PS51012">
    <property type="entry name" value="ABC_TM2"/>
    <property type="match status" value="1"/>
</dbReference>
<dbReference type="InterPro" id="IPR013525">
    <property type="entry name" value="ABC2_TM"/>
</dbReference>
<dbReference type="EMBL" id="FZOU01000001">
    <property type="protein sequence ID" value="SNS29696.1"/>
    <property type="molecule type" value="Genomic_DNA"/>
</dbReference>
<organism evidence="7 8">
    <name type="scientific">Granulicella rosea</name>
    <dbReference type="NCBI Taxonomy" id="474952"/>
    <lineage>
        <taxon>Bacteria</taxon>
        <taxon>Pseudomonadati</taxon>
        <taxon>Acidobacteriota</taxon>
        <taxon>Terriglobia</taxon>
        <taxon>Terriglobales</taxon>
        <taxon>Acidobacteriaceae</taxon>
        <taxon>Granulicella</taxon>
    </lineage>
</organism>
<proteinExistence type="inferred from homology"/>